<protein>
    <submittedName>
        <fullName evidence="2">Uncharacterized protein</fullName>
    </submittedName>
</protein>
<reference evidence="2" key="1">
    <citation type="submission" date="2020-05" db="EMBL/GenBank/DDBJ databases">
        <title>Mycena genomes resolve the evolution of fungal bioluminescence.</title>
        <authorList>
            <person name="Tsai I.J."/>
        </authorList>
    </citation>
    <scope>NUCLEOTIDE SEQUENCE</scope>
    <source>
        <strain evidence="2">110903Hualien_Pintung</strain>
    </source>
</reference>
<gene>
    <name evidence="2" type="ORF">HMN09_01416500</name>
</gene>
<dbReference type="OrthoDB" id="3028129at2759"/>
<dbReference type="Proteomes" id="UP000613580">
    <property type="component" value="Unassembled WGS sequence"/>
</dbReference>
<dbReference type="EMBL" id="JACAZE010000045">
    <property type="protein sequence ID" value="KAF7288206.1"/>
    <property type="molecule type" value="Genomic_DNA"/>
</dbReference>
<comment type="caution">
    <text evidence="2">The sequence shown here is derived from an EMBL/GenBank/DDBJ whole genome shotgun (WGS) entry which is preliminary data.</text>
</comment>
<feature type="compositionally biased region" description="Basic residues" evidence="1">
    <location>
        <begin position="355"/>
        <end position="365"/>
    </location>
</feature>
<evidence type="ECO:0000313" key="3">
    <source>
        <dbReference type="Proteomes" id="UP000613580"/>
    </source>
</evidence>
<feature type="region of interest" description="Disordered" evidence="1">
    <location>
        <begin position="1"/>
        <end position="27"/>
    </location>
</feature>
<keyword evidence="3" id="KW-1185">Reference proteome</keyword>
<feature type="region of interest" description="Disordered" evidence="1">
    <location>
        <begin position="334"/>
        <end position="406"/>
    </location>
</feature>
<feature type="compositionally biased region" description="Basic and acidic residues" evidence="1">
    <location>
        <begin position="334"/>
        <end position="345"/>
    </location>
</feature>
<proteinExistence type="predicted"/>
<sequence>MSDDSDPSDNETHNSPTAAAPKVHFGHKISKGRARALKAGVDLGAARKHSEGDFKGPAFGGSPSPYLSLSERKEGYLAEVVAGRDPLGYTYGRNGRKSIPWRLDFLSSAPAPDSDEFARLDQPPENEEERVLKSEKRLQLLAKAKRWFSRQGTSTGGAKNIFKPIVDKLRKQDQPAPHRSAEYQFFLSHPEHKDRVPLPSAANPNPTRKSFISTLNELARKMPSTTRCTEEALKKYHDGFEEDELLVTDEAQQEARDNLPACASLFTAREFTTPEISDPKKRYTLQFKSLLSGLRDGQPDYEDFRKSFPDLHRQNIRNWGKHVQNIHDIELTEMSKDGERDEGEASHGPATSRPRATKTRRRKALSRSLMRVRGDEPDKGSSSHRKSRSKLKGSGKKAKGSEESREGLTWVMKPVEDQRWESGELKQWLLSLQGGGSGWKEAVNTLFEFESSFSFQTPEAKRPTTVFATSGRPSAVEWWVGGARTGSPPIPNVTQFGQSVKEWWRKINPAWRRGQPDEALLKRSSKDWTNGESLGGKAKESQEWRDVLDDVCWAIGEITRSLLFRIEKQYDNAPEQMEGGIIMDKFVVPVAEVVDYRFFETGIVPADLESAAAASFEELLVAYIPLLVHLKLFNTPIRILILLPILLPCDFLRAAIPSLRVAIPFRSRPTGVVTPFRCLNPSPTHASVVLSPPFLPCIRAAATASP</sequence>
<feature type="compositionally biased region" description="Basic and acidic residues" evidence="1">
    <location>
        <begin position="372"/>
        <end position="381"/>
    </location>
</feature>
<dbReference type="AlphaFoldDB" id="A0A8H6RXI5"/>
<name>A0A8H6RXI5_MYCCL</name>
<evidence type="ECO:0000313" key="2">
    <source>
        <dbReference type="EMBL" id="KAF7288206.1"/>
    </source>
</evidence>
<evidence type="ECO:0000256" key="1">
    <source>
        <dbReference type="SAM" id="MobiDB-lite"/>
    </source>
</evidence>
<accession>A0A8H6RXI5</accession>
<organism evidence="2 3">
    <name type="scientific">Mycena chlorophos</name>
    <name type="common">Agaric fungus</name>
    <name type="synonym">Agaricus chlorophos</name>
    <dbReference type="NCBI Taxonomy" id="658473"/>
    <lineage>
        <taxon>Eukaryota</taxon>
        <taxon>Fungi</taxon>
        <taxon>Dikarya</taxon>
        <taxon>Basidiomycota</taxon>
        <taxon>Agaricomycotina</taxon>
        <taxon>Agaricomycetes</taxon>
        <taxon>Agaricomycetidae</taxon>
        <taxon>Agaricales</taxon>
        <taxon>Marasmiineae</taxon>
        <taxon>Mycenaceae</taxon>
        <taxon>Mycena</taxon>
    </lineage>
</organism>
<feature type="compositionally biased region" description="Basic residues" evidence="1">
    <location>
        <begin position="382"/>
        <end position="398"/>
    </location>
</feature>